<evidence type="ECO:0008006" key="3">
    <source>
        <dbReference type="Google" id="ProtNLM"/>
    </source>
</evidence>
<dbReference type="Proteomes" id="UP001055153">
    <property type="component" value="Unassembled WGS sequence"/>
</dbReference>
<reference evidence="1" key="2">
    <citation type="submission" date="2021-08" db="EMBL/GenBank/DDBJ databases">
        <authorList>
            <person name="Tani A."/>
            <person name="Ola A."/>
            <person name="Ogura Y."/>
            <person name="Katsura K."/>
            <person name="Hayashi T."/>
        </authorList>
    </citation>
    <scope>NUCLEOTIDE SEQUENCE</scope>
    <source>
        <strain evidence="1">DSM 17168</strain>
    </source>
</reference>
<accession>A0ABQ4SN15</accession>
<keyword evidence="2" id="KW-1185">Reference proteome</keyword>
<evidence type="ECO:0000313" key="1">
    <source>
        <dbReference type="EMBL" id="GJE03691.1"/>
    </source>
</evidence>
<organism evidence="1 2">
    <name type="scientific">Methylobacterium isbiliense</name>
    <dbReference type="NCBI Taxonomy" id="315478"/>
    <lineage>
        <taxon>Bacteria</taxon>
        <taxon>Pseudomonadati</taxon>
        <taxon>Pseudomonadota</taxon>
        <taxon>Alphaproteobacteria</taxon>
        <taxon>Hyphomicrobiales</taxon>
        <taxon>Methylobacteriaceae</taxon>
        <taxon>Methylobacterium</taxon>
    </lineage>
</organism>
<dbReference type="EMBL" id="BPQQ01000087">
    <property type="protein sequence ID" value="GJE03691.1"/>
    <property type="molecule type" value="Genomic_DNA"/>
</dbReference>
<sequence length="43" mass="4923">MLMLSRTDDDFTGISPPEQKDRIQVHIASVLKKLLTLQSDPKR</sequence>
<reference evidence="1" key="1">
    <citation type="journal article" date="2021" name="Front. Microbiol.">
        <title>Comprehensive Comparative Genomics and Phenotyping of Methylobacterium Species.</title>
        <authorList>
            <person name="Alessa O."/>
            <person name="Ogura Y."/>
            <person name="Fujitani Y."/>
            <person name="Takami H."/>
            <person name="Hayashi T."/>
            <person name="Sahin N."/>
            <person name="Tani A."/>
        </authorList>
    </citation>
    <scope>NUCLEOTIDE SEQUENCE</scope>
    <source>
        <strain evidence="1">DSM 17168</strain>
    </source>
</reference>
<name>A0ABQ4SN15_9HYPH</name>
<protein>
    <recommendedName>
        <fullName evidence="3">Transcriptional regulator</fullName>
    </recommendedName>
</protein>
<gene>
    <name evidence="1" type="ORF">GMJLKIPL_5648</name>
</gene>
<comment type="caution">
    <text evidence="1">The sequence shown here is derived from an EMBL/GenBank/DDBJ whole genome shotgun (WGS) entry which is preliminary data.</text>
</comment>
<evidence type="ECO:0000313" key="2">
    <source>
        <dbReference type="Proteomes" id="UP001055153"/>
    </source>
</evidence>
<dbReference type="RefSeq" id="WP_283206050.1">
    <property type="nucleotide sequence ID" value="NZ_BPQQ01000087.1"/>
</dbReference>
<proteinExistence type="predicted"/>